<evidence type="ECO:0000256" key="4">
    <source>
        <dbReference type="ARBA" id="ARBA00023134"/>
    </source>
</evidence>
<evidence type="ECO:0000313" key="6">
    <source>
        <dbReference type="EMBL" id="CAE8652293.1"/>
    </source>
</evidence>
<sequence length="110" mass="12423">HQMFSHTVKDFSRLYTRKAHIHHYTQYMQKEEFDDAFEVVNSLMKDYIQLDMLHETPASCRGPVLAEGDARSPTSLLLAPSSWASSRAVGQQGGEDGKASLQNFTPRPLL</sequence>
<dbReference type="InterPro" id="IPR023123">
    <property type="entry name" value="Tubulin_C"/>
</dbReference>
<proteinExistence type="inferred from homology"/>
<dbReference type="GO" id="GO:0005874">
    <property type="term" value="C:microtubule"/>
    <property type="evidence" value="ECO:0007669"/>
    <property type="project" value="UniProtKB-KW"/>
</dbReference>
<feature type="non-terminal residue" evidence="6">
    <location>
        <position position="110"/>
    </location>
</feature>
<evidence type="ECO:0000256" key="1">
    <source>
        <dbReference type="ARBA" id="ARBA00009636"/>
    </source>
</evidence>
<protein>
    <submittedName>
        <fullName evidence="6">Uncharacterized protein</fullName>
    </submittedName>
</protein>
<organism evidence="6 7">
    <name type="scientific">Polarella glacialis</name>
    <name type="common">Dinoflagellate</name>
    <dbReference type="NCBI Taxonomy" id="89957"/>
    <lineage>
        <taxon>Eukaryota</taxon>
        <taxon>Sar</taxon>
        <taxon>Alveolata</taxon>
        <taxon>Dinophyceae</taxon>
        <taxon>Suessiales</taxon>
        <taxon>Suessiaceae</taxon>
        <taxon>Polarella</taxon>
    </lineage>
</organism>
<evidence type="ECO:0000256" key="2">
    <source>
        <dbReference type="ARBA" id="ARBA00022701"/>
    </source>
</evidence>
<dbReference type="AlphaFoldDB" id="A0A813IMT6"/>
<comment type="similarity">
    <text evidence="1">Belongs to the tubulin family.</text>
</comment>
<dbReference type="EMBL" id="CAJNNW010010632">
    <property type="protein sequence ID" value="CAE8652293.1"/>
    <property type="molecule type" value="Genomic_DNA"/>
</dbReference>
<evidence type="ECO:0000256" key="5">
    <source>
        <dbReference type="SAM" id="MobiDB-lite"/>
    </source>
</evidence>
<feature type="region of interest" description="Disordered" evidence="5">
    <location>
        <begin position="87"/>
        <end position="110"/>
    </location>
</feature>
<dbReference type="InterPro" id="IPR008280">
    <property type="entry name" value="Tub_FtsZ_C"/>
</dbReference>
<feature type="compositionally biased region" description="Polar residues" evidence="5">
    <location>
        <begin position="100"/>
        <end position="110"/>
    </location>
</feature>
<evidence type="ECO:0000256" key="3">
    <source>
        <dbReference type="ARBA" id="ARBA00022741"/>
    </source>
</evidence>
<keyword evidence="4" id="KW-0342">GTP-binding</keyword>
<evidence type="ECO:0000313" key="7">
    <source>
        <dbReference type="Proteomes" id="UP000626109"/>
    </source>
</evidence>
<reference evidence="6" key="1">
    <citation type="submission" date="2021-02" db="EMBL/GenBank/DDBJ databases">
        <authorList>
            <person name="Dougan E. K."/>
            <person name="Rhodes N."/>
            <person name="Thang M."/>
            <person name="Chan C."/>
        </authorList>
    </citation>
    <scope>NUCLEOTIDE SEQUENCE</scope>
</reference>
<dbReference type="Proteomes" id="UP000626109">
    <property type="component" value="Unassembled WGS sequence"/>
</dbReference>
<gene>
    <name evidence="6" type="ORF">PGLA2088_LOCUS9593</name>
</gene>
<keyword evidence="2" id="KW-0493">Microtubule</keyword>
<keyword evidence="3" id="KW-0547">Nucleotide-binding</keyword>
<comment type="caution">
    <text evidence="6">The sequence shown here is derived from an EMBL/GenBank/DDBJ whole genome shotgun (WGS) entry which is preliminary data.</text>
</comment>
<dbReference type="Gene3D" id="1.10.287.600">
    <property type="entry name" value="Helix hairpin bin"/>
    <property type="match status" value="1"/>
</dbReference>
<accession>A0A813IMT6</accession>
<dbReference type="SUPFAM" id="SSF55307">
    <property type="entry name" value="Tubulin C-terminal domain-like"/>
    <property type="match status" value="1"/>
</dbReference>
<dbReference type="GO" id="GO:0005525">
    <property type="term" value="F:GTP binding"/>
    <property type="evidence" value="ECO:0007669"/>
    <property type="project" value="UniProtKB-KW"/>
</dbReference>
<name>A0A813IMT6_POLGL</name>